<evidence type="ECO:0000256" key="2">
    <source>
        <dbReference type="ARBA" id="ARBA00011881"/>
    </source>
</evidence>
<name>A0ABN9SVE6_9DINO</name>
<dbReference type="PANTHER" id="PTHR10836">
    <property type="entry name" value="GLYCERALDEHYDE 3-PHOSPHATE DEHYDROGENASE"/>
    <property type="match status" value="1"/>
</dbReference>
<dbReference type="SMART" id="SM00846">
    <property type="entry name" value="Gp_dh_N"/>
    <property type="match status" value="1"/>
</dbReference>
<keyword evidence="4" id="KW-0520">NAD</keyword>
<dbReference type="SUPFAM" id="SSF51735">
    <property type="entry name" value="NAD(P)-binding Rossmann-fold domains"/>
    <property type="match status" value="1"/>
</dbReference>
<dbReference type="CDD" id="cd05214">
    <property type="entry name" value="GAPDH_I_N"/>
    <property type="match status" value="1"/>
</dbReference>
<evidence type="ECO:0000256" key="6">
    <source>
        <dbReference type="SAM" id="Coils"/>
    </source>
</evidence>
<keyword evidence="3" id="KW-0560">Oxidoreductase</keyword>
<feature type="compositionally biased region" description="Polar residues" evidence="7">
    <location>
        <begin position="64"/>
        <end position="76"/>
    </location>
</feature>
<dbReference type="Proteomes" id="UP001189429">
    <property type="component" value="Unassembled WGS sequence"/>
</dbReference>
<dbReference type="Pfam" id="PF00044">
    <property type="entry name" value="Gp_dh_N"/>
    <property type="match status" value="1"/>
</dbReference>
<dbReference type="Pfam" id="PF02800">
    <property type="entry name" value="Gp_dh_C"/>
    <property type="match status" value="1"/>
</dbReference>
<dbReference type="NCBIfam" id="TIGR01534">
    <property type="entry name" value="GAPDH-I"/>
    <property type="match status" value="1"/>
</dbReference>
<evidence type="ECO:0000313" key="10">
    <source>
        <dbReference type="Proteomes" id="UP001189429"/>
    </source>
</evidence>
<sequence>MEVSVEGQEAAVRDIRQLQSALQERFDLQSESVDRSLESLRRKLPGDGVQSQDGDMTETRHVSRSSSATPMGTGDSSVLRARATVELQATLAQERAERAAMQERLESFVSRMEQAEGQLRGLAGRPEIEEQLVTISHSLTQAESKARVQQALLEQQEAGRELERQALEELVRALLAEETGSRRAEQASMQERLDAIEAAHSTAAKLAGPLGGRIAWQRGDRSEVSETEEAMCKRLTSLEERLAAEPAGTDERAEALERLVSETDAAMGQRLRALERQIGEADVDGLLSRSEALERLLQETDATLGERLRVLEQQKQETDATLGERLRLLEQQQEAGATLGERLRVLEQQKQETDATLGERLRVLEQQKQATTYVEICAEIKRRSEGGMKGYLGYCDEALVSSESRAGVGVRVAGSPTRMSTGREGAGECCSDLASLRSRFDSSRFCWQSCHDFAQPRQSPFVGSAMALCDSVSCFVGVPAAPAQRPSPALRASLSEPRVESGASSGFTAAAACSLVAAGVVGAAASRRRSSAKVARQAVGVGINGFGRIGRQVARIVMKDPETELKLVNASYDAEYDGTIEVDGDSLVIDGHKVALSHTRDPAEIPFKEHGAEYVCESTGVFLTDEKIQPHLKAGAKKVVFSAPAKDDSHTIVMGVNQDTYKSDMSCVSCASCTTNGLAPMVKAINDAFGIKRGLMTTIHAMTASQPTVDGASKKDWRGGRAASGNIIPSSTGAAKAVAKVVPEVAGKLTGMAFRVPTIDVSVVDLTCELEKATTYEEICAEIKRRSEGDMKGFLGYCDEALVSTDFETCPISSTFDAKAGIMLDSTFVKLVAWYDNEWGYSCRVVDLIKHMAKVDGA</sequence>
<dbReference type="InterPro" id="IPR020828">
    <property type="entry name" value="GlycerAld_3-P_DH_NAD(P)-bd"/>
</dbReference>
<comment type="caution">
    <text evidence="9">The sequence shown here is derived from an EMBL/GenBank/DDBJ whole genome shotgun (WGS) entry which is preliminary data.</text>
</comment>
<gene>
    <name evidence="9" type="ORF">PCOR1329_LOCUS32879</name>
</gene>
<feature type="coiled-coil region" evidence="6">
    <location>
        <begin position="84"/>
        <end position="118"/>
    </location>
</feature>
<dbReference type="Gene3D" id="3.30.360.10">
    <property type="entry name" value="Dihydrodipicolinate Reductase, domain 2"/>
    <property type="match status" value="1"/>
</dbReference>
<reference evidence="9" key="1">
    <citation type="submission" date="2023-10" db="EMBL/GenBank/DDBJ databases">
        <authorList>
            <person name="Chen Y."/>
            <person name="Shah S."/>
            <person name="Dougan E. K."/>
            <person name="Thang M."/>
            <person name="Chan C."/>
        </authorList>
    </citation>
    <scope>NUCLEOTIDE SEQUENCE [LARGE SCALE GENOMIC DNA]</scope>
</reference>
<dbReference type="InterPro" id="IPR006424">
    <property type="entry name" value="Glyceraldehyde-3-P_DH_1"/>
</dbReference>
<evidence type="ECO:0000256" key="1">
    <source>
        <dbReference type="ARBA" id="ARBA00007406"/>
    </source>
</evidence>
<dbReference type="SUPFAM" id="SSF55347">
    <property type="entry name" value="Glyceraldehyde-3-phosphate dehydrogenase-like, C-terminal domain"/>
    <property type="match status" value="1"/>
</dbReference>
<protein>
    <recommendedName>
        <fullName evidence="8">Glyceraldehyde 3-phosphate dehydrogenase NAD(P) binding domain-containing protein</fullName>
    </recommendedName>
</protein>
<dbReference type="CDD" id="cd18126">
    <property type="entry name" value="GAPDH_I_C"/>
    <property type="match status" value="1"/>
</dbReference>
<dbReference type="PANTHER" id="PTHR10836:SF76">
    <property type="entry name" value="GLYCERALDEHYDE-3-PHOSPHATE DEHYDROGENASE-RELATED"/>
    <property type="match status" value="1"/>
</dbReference>
<comment type="similarity">
    <text evidence="1 5">Belongs to the glyceraldehyde-3-phosphate dehydrogenase family.</text>
</comment>
<accession>A0ABN9SVE6</accession>
<dbReference type="InterPro" id="IPR020830">
    <property type="entry name" value="GlycerAld_3-P_DH_AS"/>
</dbReference>
<dbReference type="InterPro" id="IPR036291">
    <property type="entry name" value="NAD(P)-bd_dom_sf"/>
</dbReference>
<evidence type="ECO:0000313" key="9">
    <source>
        <dbReference type="EMBL" id="CAK0836382.1"/>
    </source>
</evidence>
<dbReference type="InterPro" id="IPR020831">
    <property type="entry name" value="GlycerAld/Erythrose_P_DH"/>
</dbReference>
<dbReference type="InterPro" id="IPR020829">
    <property type="entry name" value="GlycerAld_3-P_DH_cat"/>
</dbReference>
<dbReference type="PRINTS" id="PR00078">
    <property type="entry name" value="G3PDHDRGNASE"/>
</dbReference>
<evidence type="ECO:0000256" key="3">
    <source>
        <dbReference type="ARBA" id="ARBA00023002"/>
    </source>
</evidence>
<keyword evidence="10" id="KW-1185">Reference proteome</keyword>
<organism evidence="9 10">
    <name type="scientific">Prorocentrum cordatum</name>
    <dbReference type="NCBI Taxonomy" id="2364126"/>
    <lineage>
        <taxon>Eukaryota</taxon>
        <taxon>Sar</taxon>
        <taxon>Alveolata</taxon>
        <taxon>Dinophyceae</taxon>
        <taxon>Prorocentrales</taxon>
        <taxon>Prorocentraceae</taxon>
        <taxon>Prorocentrum</taxon>
    </lineage>
</organism>
<dbReference type="EMBL" id="CAUYUJ010013536">
    <property type="protein sequence ID" value="CAK0836382.1"/>
    <property type="molecule type" value="Genomic_DNA"/>
</dbReference>
<evidence type="ECO:0000259" key="8">
    <source>
        <dbReference type="SMART" id="SM00846"/>
    </source>
</evidence>
<dbReference type="PROSITE" id="PS00071">
    <property type="entry name" value="GAPDH"/>
    <property type="match status" value="1"/>
</dbReference>
<feature type="coiled-coil region" evidence="6">
    <location>
        <begin position="145"/>
        <end position="173"/>
    </location>
</feature>
<keyword evidence="6" id="KW-0175">Coiled coil</keyword>
<dbReference type="Gene3D" id="3.40.50.720">
    <property type="entry name" value="NAD(P)-binding Rossmann-like Domain"/>
    <property type="match status" value="1"/>
</dbReference>
<feature type="compositionally biased region" description="Basic and acidic residues" evidence="7">
    <location>
        <begin position="27"/>
        <end position="45"/>
    </location>
</feature>
<evidence type="ECO:0000256" key="5">
    <source>
        <dbReference type="RuleBase" id="RU000397"/>
    </source>
</evidence>
<comment type="subunit">
    <text evidence="2">Homotetramer.</text>
</comment>
<evidence type="ECO:0000256" key="4">
    <source>
        <dbReference type="ARBA" id="ARBA00023027"/>
    </source>
</evidence>
<feature type="domain" description="Glyceraldehyde 3-phosphate dehydrogenase NAD(P) binding" evidence="8">
    <location>
        <begin position="539"/>
        <end position="673"/>
    </location>
</feature>
<evidence type="ECO:0000256" key="7">
    <source>
        <dbReference type="SAM" id="MobiDB-lite"/>
    </source>
</evidence>
<proteinExistence type="inferred from homology"/>
<feature type="region of interest" description="Disordered" evidence="7">
    <location>
        <begin position="27"/>
        <end position="76"/>
    </location>
</feature>